<evidence type="ECO:0000313" key="2">
    <source>
        <dbReference type="EMBL" id="MPC43127.1"/>
    </source>
</evidence>
<dbReference type="AlphaFoldDB" id="A0A5B7FC42"/>
<gene>
    <name evidence="2" type="ORF">E2C01_036764</name>
</gene>
<protein>
    <submittedName>
        <fullName evidence="2">Uncharacterized protein</fullName>
    </submittedName>
</protein>
<proteinExistence type="predicted"/>
<dbReference type="EMBL" id="VSRR010005697">
    <property type="protein sequence ID" value="MPC43127.1"/>
    <property type="molecule type" value="Genomic_DNA"/>
</dbReference>
<organism evidence="2 3">
    <name type="scientific">Portunus trituberculatus</name>
    <name type="common">Swimming crab</name>
    <name type="synonym">Neptunus trituberculatus</name>
    <dbReference type="NCBI Taxonomy" id="210409"/>
    <lineage>
        <taxon>Eukaryota</taxon>
        <taxon>Metazoa</taxon>
        <taxon>Ecdysozoa</taxon>
        <taxon>Arthropoda</taxon>
        <taxon>Crustacea</taxon>
        <taxon>Multicrustacea</taxon>
        <taxon>Malacostraca</taxon>
        <taxon>Eumalacostraca</taxon>
        <taxon>Eucarida</taxon>
        <taxon>Decapoda</taxon>
        <taxon>Pleocyemata</taxon>
        <taxon>Brachyura</taxon>
        <taxon>Eubrachyura</taxon>
        <taxon>Portunoidea</taxon>
        <taxon>Portunidae</taxon>
        <taxon>Portuninae</taxon>
        <taxon>Portunus</taxon>
    </lineage>
</organism>
<feature type="region of interest" description="Disordered" evidence="1">
    <location>
        <begin position="1"/>
        <end position="21"/>
    </location>
</feature>
<feature type="compositionally biased region" description="Basic and acidic residues" evidence="1">
    <location>
        <begin position="1"/>
        <end position="14"/>
    </location>
</feature>
<sequence>MEEGGSMERVRQKSDIVVLEA</sequence>
<reference evidence="2 3" key="1">
    <citation type="submission" date="2019-05" db="EMBL/GenBank/DDBJ databases">
        <title>Another draft genome of Portunus trituberculatus and its Hox gene families provides insights of decapod evolution.</title>
        <authorList>
            <person name="Jeong J.-H."/>
            <person name="Song I."/>
            <person name="Kim S."/>
            <person name="Choi T."/>
            <person name="Kim D."/>
            <person name="Ryu S."/>
            <person name="Kim W."/>
        </authorList>
    </citation>
    <scope>NUCLEOTIDE SEQUENCE [LARGE SCALE GENOMIC DNA]</scope>
    <source>
        <tissue evidence="2">Muscle</tissue>
    </source>
</reference>
<comment type="caution">
    <text evidence="2">The sequence shown here is derived from an EMBL/GenBank/DDBJ whole genome shotgun (WGS) entry which is preliminary data.</text>
</comment>
<evidence type="ECO:0000313" key="3">
    <source>
        <dbReference type="Proteomes" id="UP000324222"/>
    </source>
</evidence>
<keyword evidence="3" id="KW-1185">Reference proteome</keyword>
<evidence type="ECO:0000256" key="1">
    <source>
        <dbReference type="SAM" id="MobiDB-lite"/>
    </source>
</evidence>
<accession>A0A5B7FC42</accession>
<name>A0A5B7FC42_PORTR</name>
<dbReference type="Proteomes" id="UP000324222">
    <property type="component" value="Unassembled WGS sequence"/>
</dbReference>